<dbReference type="Proteomes" id="UP000440668">
    <property type="component" value="Unassembled WGS sequence"/>
</dbReference>
<evidence type="ECO:0000313" key="1">
    <source>
        <dbReference type="EMBL" id="MTG87782.1"/>
    </source>
</evidence>
<accession>A0A6N7ZEQ0</accession>
<protein>
    <submittedName>
        <fullName evidence="1">Uncharacterized protein</fullName>
    </submittedName>
</protein>
<dbReference type="AlphaFoldDB" id="A0A6N7ZEQ0"/>
<organism evidence="1 2">
    <name type="scientific">Cellulosimicrobium composti</name>
    <dbReference type="NCBI Taxonomy" id="2672572"/>
    <lineage>
        <taxon>Bacteria</taxon>
        <taxon>Bacillati</taxon>
        <taxon>Actinomycetota</taxon>
        <taxon>Actinomycetes</taxon>
        <taxon>Micrococcales</taxon>
        <taxon>Promicromonosporaceae</taxon>
        <taxon>Cellulosimicrobium</taxon>
    </lineage>
</organism>
<evidence type="ECO:0000313" key="2">
    <source>
        <dbReference type="Proteomes" id="UP000440668"/>
    </source>
</evidence>
<reference evidence="1 2" key="1">
    <citation type="submission" date="2019-11" db="EMBL/GenBank/DDBJ databases">
        <title>Cellulosimicrobium composti sp. nov. isolated from a compost.</title>
        <authorList>
            <person name="Yang Y."/>
        </authorList>
    </citation>
    <scope>NUCLEOTIDE SEQUENCE [LARGE SCALE GENOMIC DNA]</scope>
    <source>
        <strain evidence="1 2">BIT-GX5</strain>
    </source>
</reference>
<comment type="caution">
    <text evidence="1">The sequence shown here is derived from an EMBL/GenBank/DDBJ whole genome shotgun (WGS) entry which is preliminary data.</text>
</comment>
<name>A0A6N7ZEQ0_9MICO</name>
<gene>
    <name evidence="1" type="ORF">GJV82_02260</name>
</gene>
<sequence>MRIEIHLLARLLRIPLLRVEGVVDITDLPGSDDGGGTRRVVEVSPGVPRAPGHPRVRRPAPILGRDLAAAEAIVSGLDGHVGRAARARPTGRR</sequence>
<proteinExistence type="predicted"/>
<dbReference type="EMBL" id="WMKA01000003">
    <property type="protein sequence ID" value="MTG87782.1"/>
    <property type="molecule type" value="Genomic_DNA"/>
</dbReference>
<dbReference type="RefSeq" id="WP_155098089.1">
    <property type="nucleotide sequence ID" value="NZ_WMKA01000003.1"/>
</dbReference>